<dbReference type="SUPFAM" id="SSF48726">
    <property type="entry name" value="Immunoglobulin"/>
    <property type="match status" value="1"/>
</dbReference>
<evidence type="ECO:0000256" key="12">
    <source>
        <dbReference type="ARBA" id="ARBA00023170"/>
    </source>
</evidence>
<keyword evidence="7" id="KW-0391">Immunity</keyword>
<dbReference type="GO" id="GO:0002250">
    <property type="term" value="P:adaptive immune response"/>
    <property type="evidence" value="ECO:0007669"/>
    <property type="project" value="UniProtKB-KW"/>
</dbReference>
<dbReference type="Gene3D" id="2.60.40.10">
    <property type="entry name" value="Immunoglobulins"/>
    <property type="match status" value="1"/>
</dbReference>
<evidence type="ECO:0000256" key="1">
    <source>
        <dbReference type="ARBA" id="ARBA00004251"/>
    </source>
</evidence>
<dbReference type="Pfam" id="PF16681">
    <property type="entry name" value="Ig_5"/>
    <property type="match status" value="1"/>
</dbReference>
<dbReference type="Ensembl" id="ENSSSCT00070006897.1">
    <property type="protein sequence ID" value="ENSSSCP00070005628.1"/>
    <property type="gene ID" value="ENSSSCG00070003675.1"/>
</dbReference>
<evidence type="ECO:0000259" key="18">
    <source>
        <dbReference type="PROSITE" id="PS50835"/>
    </source>
</evidence>
<dbReference type="SMR" id="A0A4X1STY3"/>
<dbReference type="AlphaFoldDB" id="A0A4X1STY3"/>
<keyword evidence="3" id="KW-1003">Cell membrane</keyword>
<evidence type="ECO:0000256" key="8">
    <source>
        <dbReference type="ARBA" id="ARBA00022989"/>
    </source>
</evidence>
<evidence type="ECO:0000256" key="10">
    <source>
        <dbReference type="ARBA" id="ARBA00023136"/>
    </source>
</evidence>
<accession>A0A4X1STY3</accession>
<dbReference type="Proteomes" id="UP000314985">
    <property type="component" value="Chromosome 9"/>
</dbReference>
<keyword evidence="5 16" id="KW-0812">Transmembrane</keyword>
<evidence type="ECO:0000256" key="15">
    <source>
        <dbReference type="SAM" id="MobiDB-lite"/>
    </source>
</evidence>
<dbReference type="GO" id="GO:0009966">
    <property type="term" value="P:regulation of signal transduction"/>
    <property type="evidence" value="ECO:0007669"/>
    <property type="project" value="UniProtKB-ARBA"/>
</dbReference>
<name>A0A4X1STY3_PIG</name>
<dbReference type="PANTHER" id="PTHR10570">
    <property type="entry name" value="T-CELL SURFACE GLYCOPROTEIN CD3 GAMMA CHAIN / DELTA CHAIN"/>
    <property type="match status" value="1"/>
</dbReference>
<comment type="subcellular location">
    <subcellularLocation>
        <location evidence="1">Cell membrane</location>
        <topology evidence="1">Single-pass type I membrane protein</topology>
    </subcellularLocation>
</comment>
<evidence type="ECO:0000256" key="4">
    <source>
        <dbReference type="ARBA" id="ARBA00022553"/>
    </source>
</evidence>
<evidence type="ECO:0000256" key="14">
    <source>
        <dbReference type="ARBA" id="ARBA00049718"/>
    </source>
</evidence>
<keyword evidence="8 16" id="KW-1133">Transmembrane helix</keyword>
<evidence type="ECO:0000256" key="6">
    <source>
        <dbReference type="ARBA" id="ARBA00022729"/>
    </source>
</evidence>
<dbReference type="GO" id="GO:0050852">
    <property type="term" value="P:T cell receptor signaling pathway"/>
    <property type="evidence" value="ECO:0007669"/>
    <property type="project" value="UniProtKB-ARBA"/>
</dbReference>
<dbReference type="GO" id="GO:0010628">
    <property type="term" value="P:positive regulation of gene expression"/>
    <property type="evidence" value="ECO:0007669"/>
    <property type="project" value="UniProtKB-ARBA"/>
</dbReference>
<keyword evidence="12" id="KW-0675">Receptor</keyword>
<dbReference type="Ensembl" id="ENSSSCT00070006890.1">
    <property type="protein sequence ID" value="ENSSSCP00070005622.1"/>
    <property type="gene ID" value="ENSSSCG00070003675.1"/>
</dbReference>
<feature type="chain" id="PRO_5044614335" description="T-cell surface glycoprotein CD3 epsilon chain" evidence="17">
    <location>
        <begin position="22"/>
        <end position="267"/>
    </location>
</feature>
<keyword evidence="4" id="KW-0597">Phosphoprotein</keyword>
<feature type="signal peptide" evidence="17">
    <location>
        <begin position="1"/>
        <end position="21"/>
    </location>
</feature>
<organism evidence="19 20">
    <name type="scientific">Sus scrofa</name>
    <name type="common">Pig</name>
    <dbReference type="NCBI Taxonomy" id="9823"/>
    <lineage>
        <taxon>Eukaryota</taxon>
        <taxon>Metazoa</taxon>
        <taxon>Chordata</taxon>
        <taxon>Craniata</taxon>
        <taxon>Vertebrata</taxon>
        <taxon>Euteleostomi</taxon>
        <taxon>Mammalia</taxon>
        <taxon>Eutheria</taxon>
        <taxon>Laurasiatheria</taxon>
        <taxon>Artiodactyla</taxon>
        <taxon>Suina</taxon>
        <taxon>Suidae</taxon>
        <taxon>Sus</taxon>
    </lineage>
</organism>
<evidence type="ECO:0000256" key="3">
    <source>
        <dbReference type="ARBA" id="ARBA00022475"/>
    </source>
</evidence>
<dbReference type="GO" id="GO:0042105">
    <property type="term" value="C:alpha-beta T cell receptor complex"/>
    <property type="evidence" value="ECO:0007669"/>
    <property type="project" value="UniProtKB-ARBA"/>
</dbReference>
<feature type="region of interest" description="Disordered" evidence="15">
    <location>
        <begin position="150"/>
        <end position="197"/>
    </location>
</feature>
<dbReference type="InterPro" id="IPR036179">
    <property type="entry name" value="Ig-like_dom_sf"/>
</dbReference>
<comment type="subunit">
    <text evidence="14">The TCR-CD3 complex is composed of a CD3D/CD3E and a CD3G/CD3E heterodimers that preferentially associate with TCRalpha and TCRbeta, respectively, to form TCRalpha/CD3E/CD3G and TCRbeta/CD3G/CD3E trimers. In turn, the hexamer interacts with CD3Z homodimer to form the TCR-CD3 complex. Alternatively, TCRalpha and TCRbeta can be replaced by TCRgamma and TCRdelta. Interacts with CD6. Interacts (via Proline-rich sequence) with NCK1; the interaction is ligand dependent but independent of tyrosine kinase activation.</text>
</comment>
<evidence type="ECO:0000313" key="20">
    <source>
        <dbReference type="Proteomes" id="UP000314985"/>
    </source>
</evidence>
<evidence type="ECO:0000313" key="19">
    <source>
        <dbReference type="Ensembl" id="ENSSSCP00070005622.1"/>
    </source>
</evidence>
<reference evidence="19 20" key="1">
    <citation type="submission" date="2017-08" db="EMBL/GenBank/DDBJ databases">
        <title>USMARCv1.0.</title>
        <authorList>
            <person name="Hannum G.I."/>
            <person name="Koren S."/>
            <person name="Schroeder S.G."/>
            <person name="Chin S.C."/>
            <person name="Nonneman D.J."/>
            <person name="Becker S.A."/>
            <person name="Rosen B.D."/>
            <person name="Bickhart D.M."/>
            <person name="Putnam N.H."/>
            <person name="Green R.E."/>
            <person name="Tuggle C.K."/>
            <person name="Liu H."/>
            <person name="Rohrer G.A."/>
            <person name="Warr A."/>
            <person name="Hall R."/>
            <person name="Kim K."/>
            <person name="Hume D.A."/>
            <person name="Talbot R."/>
            <person name="Chow W."/>
            <person name="Howe K."/>
            <person name="Schwartz A.S."/>
            <person name="Watson M."/>
            <person name="Archibald A.L."/>
            <person name="Phillippy A.M."/>
            <person name="Smith T.P.L."/>
        </authorList>
    </citation>
    <scope>NUCLEOTIDE SEQUENCE [LARGE SCALE GENOMIC DNA]</scope>
</reference>
<dbReference type="InterPro" id="IPR015484">
    <property type="entry name" value="CD3_esu/gsu/dsu"/>
</dbReference>
<sequence length="267" mass="29558">MPSGNLWKVLGLCLLSVGAWGQEDIERPDEDTQKTFKVSISGDKVELTCPEDPESEKMTWKRNDMQIYESYDNYMLLESFSEVENSGYYTCTVGEKTSHRLYLKARVCENCVEVDLMAVVTIIVVDICITLGLLMVVYYYSKSRKAKAMPVTRGAGAGGRPRGQNRERPPPVPNPDYEVTGMGGRGLSRGEKGSVHLASQTLQSPSLGASGQPTHACLCLHHGRRSSSQRLEGFHHHRPVGVGTPILFLWLTHQLRDSPGNPIHANS</sequence>
<keyword evidence="11" id="KW-1015">Disulfide bond</keyword>
<evidence type="ECO:0000256" key="2">
    <source>
        <dbReference type="ARBA" id="ARBA00021773"/>
    </source>
</evidence>
<evidence type="ECO:0000256" key="13">
    <source>
        <dbReference type="ARBA" id="ARBA00023319"/>
    </source>
</evidence>
<feature type="domain" description="Ig-like" evidence="18">
    <location>
        <begin position="28"/>
        <end position="102"/>
    </location>
</feature>
<keyword evidence="10 16" id="KW-0472">Membrane</keyword>
<dbReference type="ExpressionAtlas" id="A0A4X1STY3">
    <property type="expression patterns" value="baseline and differential"/>
</dbReference>
<dbReference type="PANTHER" id="PTHR10570:SF9">
    <property type="entry name" value="T-CELL SURFACE GLYCOPROTEIN CD3 EPSILON CHAIN"/>
    <property type="match status" value="1"/>
</dbReference>
<reference evidence="19" key="2">
    <citation type="submission" date="2025-05" db="UniProtKB">
        <authorList>
            <consortium name="Ensembl"/>
        </authorList>
    </citation>
    <scope>IDENTIFICATION</scope>
</reference>
<dbReference type="FunFam" id="2.60.40.10:FF:001422">
    <property type="entry name" value="T-cell surface glycoprotein CD3 epsilon chain"/>
    <property type="match status" value="1"/>
</dbReference>
<dbReference type="GO" id="GO:0042102">
    <property type="term" value="P:positive regulation of T cell proliferation"/>
    <property type="evidence" value="ECO:0007669"/>
    <property type="project" value="UniProtKB-ARBA"/>
</dbReference>
<protein>
    <recommendedName>
        <fullName evidence="2">T-cell surface glycoprotein CD3 epsilon chain</fullName>
    </recommendedName>
</protein>
<keyword evidence="6 17" id="KW-0732">Signal</keyword>
<dbReference type="InterPro" id="IPR003598">
    <property type="entry name" value="Ig_sub2"/>
</dbReference>
<dbReference type="SMART" id="SM00408">
    <property type="entry name" value="IGc2"/>
    <property type="match status" value="1"/>
</dbReference>
<dbReference type="PROSITE" id="PS50835">
    <property type="entry name" value="IG_LIKE"/>
    <property type="match status" value="1"/>
</dbReference>
<keyword evidence="9" id="KW-1064">Adaptive immunity</keyword>
<evidence type="ECO:0000256" key="5">
    <source>
        <dbReference type="ARBA" id="ARBA00022692"/>
    </source>
</evidence>
<evidence type="ECO:0000256" key="9">
    <source>
        <dbReference type="ARBA" id="ARBA00023130"/>
    </source>
</evidence>
<keyword evidence="13" id="KW-0393">Immunoglobulin domain</keyword>
<evidence type="ECO:0000256" key="11">
    <source>
        <dbReference type="ARBA" id="ARBA00023157"/>
    </source>
</evidence>
<proteinExistence type="predicted"/>
<dbReference type="InterPro" id="IPR013783">
    <property type="entry name" value="Ig-like_fold"/>
</dbReference>
<evidence type="ECO:0000256" key="7">
    <source>
        <dbReference type="ARBA" id="ARBA00022859"/>
    </source>
</evidence>
<evidence type="ECO:0000256" key="16">
    <source>
        <dbReference type="SAM" id="Phobius"/>
    </source>
</evidence>
<feature type="transmembrane region" description="Helical" evidence="16">
    <location>
        <begin position="116"/>
        <end position="140"/>
    </location>
</feature>
<evidence type="ECO:0000256" key="17">
    <source>
        <dbReference type="SAM" id="SignalP"/>
    </source>
</evidence>
<dbReference type="GO" id="GO:0009897">
    <property type="term" value="C:external side of plasma membrane"/>
    <property type="evidence" value="ECO:0007669"/>
    <property type="project" value="UniProtKB-ARBA"/>
</dbReference>
<dbReference type="InterPro" id="IPR007110">
    <property type="entry name" value="Ig-like_dom"/>
</dbReference>